<feature type="transmembrane region" description="Helical" evidence="4">
    <location>
        <begin position="82"/>
        <end position="109"/>
    </location>
</feature>
<dbReference type="PRINTS" id="PR00412">
    <property type="entry name" value="EPOXHYDRLASE"/>
</dbReference>
<sequence length="630" mass="70956">MKGSLFEKILAMDILHSGSRQVTELRHNDIPGSEEAFLSTLAPVPLLVPDTTTRSLFRSTQPPAGSGAREGLWLSFGSHHRLMVWLIRSIMFTALLVALVIGGLIIFLVQRRKNQVLKTEDGWWGAGSPPDGEEDLTIRSFKVTTSDEELEDLYRRMDQTRPVPSLEDSQFHYGFNSHYLQQVVSYWRNDFDWRKQVDKLNQYPHFKTNIEGIDVHYVHVKPKTVPEGTKAIPLIMVHGWPGSFYEFYGMIPMLTEPSDPGQLVFEVVCPSIPGYGFSEAPRKKGFDSICAARIFHKLMKRLGFQQFYAHGGDWGWLVTTNMALLEPKYDSTPLFNDSSSLTTVHTTLQRLIYFAPLRTVRGLHVNFAPPSKLGLLVTLSIILGRHFPKLFGFTETDVERLYPCMEKLVLESIKESGYMHIQATKPDTAGRGLNDSPVGLAAYILEKFSTWTDHDFRNLEDGGLTRKFSLDDLLTNIMIYWTSGCIVSSMRFYKENFGKGLDVPHAKMPVFVPTGFACFPNELMHTPKLWVKQKYHNLVSFSPMQRGGHFAAMEEPRLMAEDIQQFARSVEEMKKKKESHPCPAASRALSFPRPPRAPDPGHPPSAALPQALTACPPAPLGNRTARGGSG</sequence>
<dbReference type="Gene3D" id="3.40.50.1820">
    <property type="entry name" value="alpha/beta hydrolase"/>
    <property type="match status" value="2"/>
</dbReference>
<dbReference type="AlphaFoldDB" id="A0A315VVV7"/>
<dbReference type="SUPFAM" id="SSF53474">
    <property type="entry name" value="alpha/beta-Hydrolases"/>
    <property type="match status" value="1"/>
</dbReference>
<accession>A0A315VVV7</accession>
<keyword evidence="4" id="KW-0812">Transmembrane</keyword>
<gene>
    <name evidence="6" type="ORF">CCH79_00000296</name>
</gene>
<feature type="domain" description="Epoxide hydrolase N-terminal" evidence="5">
    <location>
        <begin position="138"/>
        <end position="247"/>
    </location>
</feature>
<reference evidence="6 7" key="1">
    <citation type="journal article" date="2018" name="G3 (Bethesda)">
        <title>A High-Quality Reference Genome for the Invasive Mosquitofish Gambusia affinis Using a Chicago Library.</title>
        <authorList>
            <person name="Hoffberg S.L."/>
            <person name="Troendle N.J."/>
            <person name="Glenn T.C."/>
            <person name="Mahmud O."/>
            <person name="Louha S."/>
            <person name="Chalopin D."/>
            <person name="Bennetzen J.L."/>
            <person name="Mauricio R."/>
        </authorList>
    </citation>
    <scope>NUCLEOTIDE SEQUENCE [LARGE SCALE GENOMIC DNA]</scope>
    <source>
        <strain evidence="6">NE01/NJP1002.9</strain>
        <tissue evidence="6">Muscle</tissue>
    </source>
</reference>
<dbReference type="InterPro" id="IPR010497">
    <property type="entry name" value="Epoxide_hydro_N"/>
</dbReference>
<dbReference type="InterPro" id="IPR000639">
    <property type="entry name" value="Epox_hydrolase-like"/>
</dbReference>
<dbReference type="PANTHER" id="PTHR21661:SF70">
    <property type="entry name" value="EPOXIDE HYDROLASE 1"/>
    <property type="match status" value="1"/>
</dbReference>
<keyword evidence="2" id="KW-0378">Hydrolase</keyword>
<evidence type="ECO:0000256" key="1">
    <source>
        <dbReference type="ARBA" id="ARBA00010088"/>
    </source>
</evidence>
<comment type="caution">
    <text evidence="6">The sequence shown here is derived from an EMBL/GenBank/DDBJ whole genome shotgun (WGS) entry which is preliminary data.</text>
</comment>
<protein>
    <recommendedName>
        <fullName evidence="5">Epoxide hydrolase N-terminal domain-containing protein</fullName>
    </recommendedName>
</protein>
<dbReference type="Proteomes" id="UP000250572">
    <property type="component" value="Unassembled WGS sequence"/>
</dbReference>
<evidence type="ECO:0000313" key="7">
    <source>
        <dbReference type="Proteomes" id="UP000250572"/>
    </source>
</evidence>
<dbReference type="GO" id="GO:0004301">
    <property type="term" value="F:epoxide hydrolase activity"/>
    <property type="evidence" value="ECO:0007669"/>
    <property type="project" value="TreeGrafter"/>
</dbReference>
<evidence type="ECO:0000256" key="3">
    <source>
        <dbReference type="SAM" id="MobiDB-lite"/>
    </source>
</evidence>
<evidence type="ECO:0000256" key="2">
    <source>
        <dbReference type="ARBA" id="ARBA00022801"/>
    </source>
</evidence>
<dbReference type="Pfam" id="PF06441">
    <property type="entry name" value="EHN"/>
    <property type="match status" value="1"/>
</dbReference>
<feature type="compositionally biased region" description="Pro residues" evidence="3">
    <location>
        <begin position="592"/>
        <end position="603"/>
    </location>
</feature>
<keyword evidence="4" id="KW-1133">Transmembrane helix</keyword>
<dbReference type="InterPro" id="IPR029058">
    <property type="entry name" value="AB_hydrolase_fold"/>
</dbReference>
<dbReference type="EMBL" id="NHOQ01001000">
    <property type="protein sequence ID" value="PWA27377.1"/>
    <property type="molecule type" value="Genomic_DNA"/>
</dbReference>
<evidence type="ECO:0000313" key="6">
    <source>
        <dbReference type="EMBL" id="PWA27377.1"/>
    </source>
</evidence>
<dbReference type="STRING" id="33528.ENSGAFP00000014056"/>
<dbReference type="PANTHER" id="PTHR21661">
    <property type="entry name" value="EPOXIDE HYDROLASE 1-RELATED"/>
    <property type="match status" value="1"/>
</dbReference>
<evidence type="ECO:0000256" key="4">
    <source>
        <dbReference type="SAM" id="Phobius"/>
    </source>
</evidence>
<proteinExistence type="inferred from homology"/>
<keyword evidence="4" id="KW-0472">Membrane</keyword>
<feature type="region of interest" description="Disordered" evidence="3">
    <location>
        <begin position="572"/>
        <end position="630"/>
    </location>
</feature>
<organism evidence="6 7">
    <name type="scientific">Gambusia affinis</name>
    <name type="common">Western mosquitofish</name>
    <name type="synonym">Heterandria affinis</name>
    <dbReference type="NCBI Taxonomy" id="33528"/>
    <lineage>
        <taxon>Eukaryota</taxon>
        <taxon>Metazoa</taxon>
        <taxon>Chordata</taxon>
        <taxon>Craniata</taxon>
        <taxon>Vertebrata</taxon>
        <taxon>Euteleostomi</taxon>
        <taxon>Actinopterygii</taxon>
        <taxon>Neopterygii</taxon>
        <taxon>Teleostei</taxon>
        <taxon>Neoteleostei</taxon>
        <taxon>Acanthomorphata</taxon>
        <taxon>Ovalentaria</taxon>
        <taxon>Atherinomorphae</taxon>
        <taxon>Cyprinodontiformes</taxon>
        <taxon>Poeciliidae</taxon>
        <taxon>Poeciliinae</taxon>
        <taxon>Gambusia</taxon>
    </lineage>
</organism>
<comment type="similarity">
    <text evidence="1">Belongs to the peptidase S33 family.</text>
</comment>
<name>A0A315VVV7_GAMAF</name>
<dbReference type="GO" id="GO:0097176">
    <property type="term" value="P:epoxide metabolic process"/>
    <property type="evidence" value="ECO:0007669"/>
    <property type="project" value="TreeGrafter"/>
</dbReference>
<keyword evidence="7" id="KW-1185">Reference proteome</keyword>
<evidence type="ECO:0000259" key="5">
    <source>
        <dbReference type="Pfam" id="PF06441"/>
    </source>
</evidence>